<evidence type="ECO:0000313" key="4">
    <source>
        <dbReference type="Proteomes" id="UP001530315"/>
    </source>
</evidence>
<dbReference type="EMBL" id="JALLAZ020001092">
    <property type="protein sequence ID" value="KAL3780906.1"/>
    <property type="molecule type" value="Genomic_DNA"/>
</dbReference>
<feature type="compositionally biased region" description="Acidic residues" evidence="2">
    <location>
        <begin position="31"/>
        <end position="41"/>
    </location>
</feature>
<reference evidence="3 4" key="1">
    <citation type="submission" date="2024-10" db="EMBL/GenBank/DDBJ databases">
        <title>Updated reference genomes for cyclostephanoid diatoms.</title>
        <authorList>
            <person name="Roberts W.R."/>
            <person name="Alverson A.J."/>
        </authorList>
    </citation>
    <scope>NUCLEOTIDE SEQUENCE [LARGE SCALE GENOMIC DNA]</scope>
    <source>
        <strain evidence="3 4">AJA276-08</strain>
    </source>
</reference>
<keyword evidence="1" id="KW-0175">Coiled coil</keyword>
<organism evidence="3 4">
    <name type="scientific">Stephanodiscus triporus</name>
    <dbReference type="NCBI Taxonomy" id="2934178"/>
    <lineage>
        <taxon>Eukaryota</taxon>
        <taxon>Sar</taxon>
        <taxon>Stramenopiles</taxon>
        <taxon>Ochrophyta</taxon>
        <taxon>Bacillariophyta</taxon>
        <taxon>Coscinodiscophyceae</taxon>
        <taxon>Thalassiosirophycidae</taxon>
        <taxon>Stephanodiscales</taxon>
        <taxon>Stephanodiscaceae</taxon>
        <taxon>Stephanodiscus</taxon>
    </lineage>
</organism>
<evidence type="ECO:0000256" key="2">
    <source>
        <dbReference type="SAM" id="MobiDB-lite"/>
    </source>
</evidence>
<feature type="region of interest" description="Disordered" evidence="2">
    <location>
        <begin position="462"/>
        <end position="487"/>
    </location>
</feature>
<name>A0ABD3P0V5_9STRA</name>
<sequence length="807" mass="92123">ITKNVADWTLDTYHRNGNSTNTKIINPLLSESEDSEEEENGVDSVKEYHGEIESIASPSSSKTDSEFEEDEKMDGFIQIITEEQIPLNPPPPTSPLVLVNLEALTGCMPENDADKSILLRQLMEALLGTSSYQNDDTSDDQMRRHEKKENDINCEHTSLLGENGALIRLNVGDGLSLQFNERVMELFDSGVAYHVDSSHPIARSCMTMSSEEDKDMHEEKGIPNMDREKRKKVHPYAIVPYPEFLVDLQQEQQYTTTTTSTLRSSLRLWKLIHTIPTTAATTNSHQNDFQMSISHLLSRIFSHLRNCSRSLVWKANMHIELSQLAKDEYTLQIKRQQIHEYNEWRFNARRLRLDKLYDVRETFQAQVKAAKKKYDVLAQEREKRVEIELLRRRRQRGEMADYFFSSSGSDGRKSNDVDSDICHVEKHCSNDDNGWGGGTIHEDVIVGDETCFFSQSQFGSTIQIGDDSHDDENSSDENDAEDKHDEWSPVEVGITSNPFGMQIVLDGGVRSKKCSKEEDGNVQIGVAVRTLDADNISSNKNNLEPISQEDNRRRISHRLLQRRNWQEYQQMSSRDATSAPMNKHRLGYLKEEEDSIREMLKTNDERIAYATLLKLEERLQNVDELLESLQEEEWADDEDMDDNDDIEGDNGRVDDDFEDRGGVLSIEPPGNGLYSSLLDQILAMILGALPKVVRCSSLHETKNTDAEHYRYIKEEHESIVKEWIDIFGRLPPLPRAKPLPEKVANTDTRSVDPIGDDFTLSVANIVSVSGEKLSCNAGFRHEHTQFTPIDNDGSNWDEVEDWDSLFP</sequence>
<keyword evidence="4" id="KW-1185">Reference proteome</keyword>
<feature type="coiled-coil region" evidence="1">
    <location>
        <begin position="353"/>
        <end position="380"/>
    </location>
</feature>
<gene>
    <name evidence="3" type="ORF">ACHAW5_010741</name>
</gene>
<feature type="region of interest" description="Disordered" evidence="2">
    <location>
        <begin position="16"/>
        <end position="69"/>
    </location>
</feature>
<evidence type="ECO:0000313" key="3">
    <source>
        <dbReference type="EMBL" id="KAL3780906.1"/>
    </source>
</evidence>
<proteinExistence type="predicted"/>
<accession>A0ABD3P0V5</accession>
<feature type="compositionally biased region" description="Acidic residues" evidence="2">
    <location>
        <begin position="631"/>
        <end position="648"/>
    </location>
</feature>
<dbReference type="AlphaFoldDB" id="A0ABD3P0V5"/>
<evidence type="ECO:0000256" key="1">
    <source>
        <dbReference type="SAM" id="Coils"/>
    </source>
</evidence>
<feature type="region of interest" description="Disordered" evidence="2">
    <location>
        <begin position="631"/>
        <end position="654"/>
    </location>
</feature>
<comment type="caution">
    <text evidence="3">The sequence shown here is derived from an EMBL/GenBank/DDBJ whole genome shotgun (WGS) entry which is preliminary data.</text>
</comment>
<dbReference type="Proteomes" id="UP001530315">
    <property type="component" value="Unassembled WGS sequence"/>
</dbReference>
<feature type="non-terminal residue" evidence="3">
    <location>
        <position position="1"/>
    </location>
</feature>
<protein>
    <submittedName>
        <fullName evidence="3">Uncharacterized protein</fullName>
    </submittedName>
</protein>
<feature type="compositionally biased region" description="Acidic residues" evidence="2">
    <location>
        <begin position="468"/>
        <end position="480"/>
    </location>
</feature>